<dbReference type="InterPro" id="IPR015065">
    <property type="entry name" value="GlgS"/>
</dbReference>
<reference evidence="1" key="1">
    <citation type="submission" date="2018-08" db="EMBL/GenBank/DDBJ databases">
        <authorList>
            <person name="Ashton P.M."/>
            <person name="Dallman T."/>
            <person name="Nair S."/>
            <person name="De Pinna E."/>
            <person name="Peters T."/>
            <person name="Grant K."/>
        </authorList>
    </citation>
    <scope>NUCLEOTIDE SEQUENCE [LARGE SCALE GENOMIC DNA]</scope>
    <source>
        <strain evidence="1">294779</strain>
    </source>
</reference>
<dbReference type="AlphaFoldDB" id="A0A3U9E4V2"/>
<dbReference type="Proteomes" id="UP000839735">
    <property type="component" value="Unassembled WGS sequence"/>
</dbReference>
<comment type="caution">
    <text evidence="1">The sequence shown here is derived from an EMBL/GenBank/DDBJ whole genome shotgun (WGS) entry which is preliminary data.</text>
</comment>
<dbReference type="Gene3D" id="1.20.970.20">
    <property type="entry name" value="Glycogen synthesis protein GlgS"/>
    <property type="match status" value="1"/>
</dbReference>
<dbReference type="EMBL" id="AAIBIC010000056">
    <property type="protein sequence ID" value="ECC3917310.1"/>
    <property type="molecule type" value="Genomic_DNA"/>
</dbReference>
<accession>A0A3U9E4V2</accession>
<proteinExistence type="predicted"/>
<gene>
    <name evidence="1" type="ORF">CTQ69_25825</name>
</gene>
<name>A0A3U9E4V2_SALDZ</name>
<dbReference type="SUPFAM" id="SSF109747">
    <property type="entry name" value="Glycogen synthesis protein GlgS"/>
    <property type="match status" value="1"/>
</dbReference>
<dbReference type="Pfam" id="PF08971">
    <property type="entry name" value="GlgS"/>
    <property type="match status" value="1"/>
</dbReference>
<evidence type="ECO:0000313" key="1">
    <source>
        <dbReference type="EMBL" id="ECC3917310.1"/>
    </source>
</evidence>
<dbReference type="InterPro" id="IPR036295">
    <property type="entry name" value="GlgS_sf"/>
</dbReference>
<protein>
    <submittedName>
        <fullName evidence="1">Glycogen synthase</fullName>
    </submittedName>
</protein>
<sequence length="70" mass="8283">MKNTDIYAFSNFEFLAITFAQMARQGRAVNMDAVTGNMDDRQREWFLERYRFWLESCAGEYQQTGPETDL</sequence>
<organism evidence="1">
    <name type="scientific">Salmonella diarizonae</name>
    <dbReference type="NCBI Taxonomy" id="59204"/>
    <lineage>
        <taxon>Bacteria</taxon>
        <taxon>Pseudomonadati</taxon>
        <taxon>Pseudomonadota</taxon>
        <taxon>Gammaproteobacteria</taxon>
        <taxon>Enterobacterales</taxon>
        <taxon>Enterobacteriaceae</taxon>
        <taxon>Salmonella</taxon>
    </lineage>
</organism>